<evidence type="ECO:0000313" key="1">
    <source>
        <dbReference type="EMBL" id="GAB96696.1"/>
    </source>
</evidence>
<keyword evidence="2" id="KW-1185">Reference proteome</keyword>
<dbReference type="Proteomes" id="UP000008366">
    <property type="component" value="Unassembled WGS sequence"/>
</dbReference>
<reference evidence="1 2" key="1">
    <citation type="submission" date="2012-08" db="EMBL/GenBank/DDBJ databases">
        <title>Whole genome shotgun sequence of Kineosphaera limosa NBRC 100340.</title>
        <authorList>
            <person name="Yoshida I."/>
            <person name="Isaki S."/>
            <person name="Hosoyama A."/>
            <person name="Tsuchikane K."/>
            <person name="Katsumata H."/>
            <person name="Ando Y."/>
            <person name="Ohji S."/>
            <person name="Hamada M."/>
            <person name="Tamura T."/>
            <person name="Yamazoe A."/>
            <person name="Yamazaki S."/>
            <person name="Fujita N."/>
        </authorList>
    </citation>
    <scope>NUCLEOTIDE SEQUENCE [LARGE SCALE GENOMIC DNA]</scope>
    <source>
        <strain evidence="1 2">NBRC 100340</strain>
    </source>
</reference>
<dbReference type="RefSeq" id="WP_006593228.1">
    <property type="nucleotide sequence ID" value="NZ_BAHD01000045.1"/>
</dbReference>
<sequence>MRTPEQVGLVSLGLGDEFTARYPELYPNHVAIAGCIRAWAERMVPQLSAVTVGAEPGTVPGSEEDYVLGYARALRDMADMLVDGEGLPDAPLYPIVRTA</sequence>
<protein>
    <submittedName>
        <fullName evidence="1">Uncharacterized protein</fullName>
    </submittedName>
</protein>
<evidence type="ECO:0000313" key="2">
    <source>
        <dbReference type="Proteomes" id="UP000008366"/>
    </source>
</evidence>
<gene>
    <name evidence="1" type="ORF">KILIM_045_00270</name>
</gene>
<dbReference type="PROSITE" id="PS51257">
    <property type="entry name" value="PROKAR_LIPOPROTEIN"/>
    <property type="match status" value="1"/>
</dbReference>
<dbReference type="OrthoDB" id="9806257at2"/>
<proteinExistence type="predicted"/>
<organism evidence="1 2">
    <name type="scientific">Kineosphaera limosa NBRC 100340</name>
    <dbReference type="NCBI Taxonomy" id="1184609"/>
    <lineage>
        <taxon>Bacteria</taxon>
        <taxon>Bacillati</taxon>
        <taxon>Actinomycetota</taxon>
        <taxon>Actinomycetes</taxon>
        <taxon>Micrococcales</taxon>
        <taxon>Dermatophilaceae</taxon>
        <taxon>Kineosphaera</taxon>
    </lineage>
</organism>
<accession>K6WS70</accession>
<name>K6WS70_9MICO</name>
<dbReference type="AlphaFoldDB" id="K6WS70"/>
<dbReference type="STRING" id="1184609.KILIM_045_00270"/>
<dbReference type="EMBL" id="BAHD01000045">
    <property type="protein sequence ID" value="GAB96696.1"/>
    <property type="molecule type" value="Genomic_DNA"/>
</dbReference>
<comment type="caution">
    <text evidence="1">The sequence shown here is derived from an EMBL/GenBank/DDBJ whole genome shotgun (WGS) entry which is preliminary data.</text>
</comment>